<evidence type="ECO:0000313" key="5">
    <source>
        <dbReference type="EMBL" id="EER09869.1"/>
    </source>
</evidence>
<proteinExistence type="predicted"/>
<dbReference type="PANTHER" id="PTHR10245:SF15">
    <property type="entry name" value="ENDOTHELIAL DIFFERENTIATION-RELATED FACTOR 1"/>
    <property type="match status" value="1"/>
</dbReference>
<keyword evidence="1" id="KW-0805">Transcription regulation</keyword>
<keyword evidence="2" id="KW-0238">DNA-binding</keyword>
<dbReference type="OMA" id="KANQQRS"/>
<dbReference type="PROSITE" id="PS50943">
    <property type="entry name" value="HTH_CROC1"/>
    <property type="match status" value="1"/>
</dbReference>
<dbReference type="PANTHER" id="PTHR10245">
    <property type="entry name" value="ENDOTHELIAL DIFFERENTIATION-RELATED FACTOR 1 MULTIPROTEIN BRIDGING FACTOR 1"/>
    <property type="match status" value="1"/>
</dbReference>
<keyword evidence="6" id="KW-1185">Reference proteome</keyword>
<feature type="domain" description="HTH cro/C1-type" evidence="4">
    <location>
        <begin position="93"/>
        <end position="147"/>
    </location>
</feature>
<dbReference type="SMART" id="SM00530">
    <property type="entry name" value="HTH_XRE"/>
    <property type="match status" value="1"/>
</dbReference>
<dbReference type="InterPro" id="IPR013729">
    <property type="entry name" value="MBF1_N"/>
</dbReference>
<dbReference type="GeneID" id="9052808"/>
<dbReference type="RefSeq" id="XP_002778074.1">
    <property type="nucleotide sequence ID" value="XM_002778028.1"/>
</dbReference>
<dbReference type="Pfam" id="PF08523">
    <property type="entry name" value="MBF1"/>
    <property type="match status" value="1"/>
</dbReference>
<dbReference type="Proteomes" id="UP000007800">
    <property type="component" value="Unassembled WGS sequence"/>
</dbReference>
<dbReference type="InParanoid" id="C5L011"/>
<dbReference type="GO" id="GO:0003677">
    <property type="term" value="F:DNA binding"/>
    <property type="evidence" value="ECO:0007669"/>
    <property type="project" value="UniProtKB-KW"/>
</dbReference>
<dbReference type="FunCoup" id="C5L011">
    <property type="interactions" value="779"/>
</dbReference>
<accession>C5L011</accession>
<dbReference type="CDD" id="cd00093">
    <property type="entry name" value="HTH_XRE"/>
    <property type="match status" value="1"/>
</dbReference>
<dbReference type="Gene3D" id="1.10.260.40">
    <property type="entry name" value="lambda repressor-like DNA-binding domains"/>
    <property type="match status" value="1"/>
</dbReference>
<evidence type="ECO:0000256" key="3">
    <source>
        <dbReference type="ARBA" id="ARBA00023163"/>
    </source>
</evidence>
<keyword evidence="3" id="KW-0804">Transcription</keyword>
<dbReference type="InterPro" id="IPR010982">
    <property type="entry name" value="Lambda_DNA-bd_dom_sf"/>
</dbReference>
<name>C5L011_PERM5</name>
<dbReference type="AlphaFoldDB" id="C5L011"/>
<dbReference type="InterPro" id="IPR001387">
    <property type="entry name" value="Cro/C1-type_HTH"/>
</dbReference>
<evidence type="ECO:0000313" key="6">
    <source>
        <dbReference type="Proteomes" id="UP000007800"/>
    </source>
</evidence>
<dbReference type="FunFam" id="1.10.260.40:FF:000018">
    <property type="entry name" value="Multiprotein bridging factor 1"/>
    <property type="match status" value="1"/>
</dbReference>
<organism evidence="6">
    <name type="scientific">Perkinsus marinus (strain ATCC 50983 / TXsc)</name>
    <dbReference type="NCBI Taxonomy" id="423536"/>
    <lineage>
        <taxon>Eukaryota</taxon>
        <taxon>Sar</taxon>
        <taxon>Alveolata</taxon>
        <taxon>Perkinsozoa</taxon>
        <taxon>Perkinsea</taxon>
        <taxon>Perkinsida</taxon>
        <taxon>Perkinsidae</taxon>
        <taxon>Perkinsus</taxon>
    </lineage>
</organism>
<evidence type="ECO:0000256" key="2">
    <source>
        <dbReference type="ARBA" id="ARBA00023125"/>
    </source>
</evidence>
<dbReference type="Pfam" id="PF01381">
    <property type="entry name" value="HTH_3"/>
    <property type="match status" value="1"/>
</dbReference>
<evidence type="ECO:0000256" key="1">
    <source>
        <dbReference type="ARBA" id="ARBA00023015"/>
    </source>
</evidence>
<sequence>MVRMAADVSQDWNPVVLNKGRPKNPASRTAIPCCSLFTLGRFTTGQDVEVTAKWRGGQNMSTKEGLPANAAKLDQDNAVYKHPHISTEFRHALQQARLAKKMSQADLAKAINEKPTVINEYESGKAIPNGAIISKLNRILGTRLPKAKAGN</sequence>
<dbReference type="GO" id="GO:0005634">
    <property type="term" value="C:nucleus"/>
    <property type="evidence" value="ECO:0007669"/>
    <property type="project" value="TreeGrafter"/>
</dbReference>
<evidence type="ECO:0000259" key="4">
    <source>
        <dbReference type="PROSITE" id="PS50943"/>
    </source>
</evidence>
<dbReference type="SUPFAM" id="SSF47413">
    <property type="entry name" value="lambda repressor-like DNA-binding domains"/>
    <property type="match status" value="1"/>
</dbReference>
<dbReference type="OrthoDB" id="10253401at2759"/>
<dbReference type="EMBL" id="GG677981">
    <property type="protein sequence ID" value="EER09869.1"/>
    <property type="molecule type" value="Genomic_DNA"/>
</dbReference>
<reference evidence="5 6" key="1">
    <citation type="submission" date="2008-07" db="EMBL/GenBank/DDBJ databases">
        <authorList>
            <person name="El-Sayed N."/>
            <person name="Caler E."/>
            <person name="Inman J."/>
            <person name="Amedeo P."/>
            <person name="Hass B."/>
            <person name="Wortman J."/>
        </authorList>
    </citation>
    <scope>NUCLEOTIDE SEQUENCE [LARGE SCALE GENOMIC DNA]</scope>
    <source>
        <strain evidence="6">ATCC 50983 / TXsc</strain>
    </source>
</reference>
<protein>
    <submittedName>
        <fullName evidence="5">Multiprotein bridging factor type 1, putative</fullName>
    </submittedName>
</protein>
<gene>
    <name evidence="5" type="ORF">Pmar_PMAR018513</name>
</gene>